<evidence type="ECO:0000256" key="3">
    <source>
        <dbReference type="RuleBase" id="RU000489"/>
    </source>
</evidence>
<protein>
    <submittedName>
        <fullName evidence="7">Acidic mammalian chitinase isoform X2</fullName>
    </submittedName>
</protein>
<dbReference type="PROSITE" id="PS51910">
    <property type="entry name" value="GH18_2"/>
    <property type="match status" value="1"/>
</dbReference>
<dbReference type="InterPro" id="IPR011583">
    <property type="entry name" value="Chitinase_II/V-like_cat"/>
</dbReference>
<accession>A0ABM4CBK1</accession>
<dbReference type="InterPro" id="IPR050314">
    <property type="entry name" value="Glycosyl_Hydrlase_18"/>
</dbReference>
<evidence type="ECO:0000256" key="1">
    <source>
        <dbReference type="ARBA" id="ARBA00022801"/>
    </source>
</evidence>
<dbReference type="InterPro" id="IPR001223">
    <property type="entry name" value="Glyco_hydro18_cat"/>
</dbReference>
<evidence type="ECO:0000259" key="5">
    <source>
        <dbReference type="PROSITE" id="PS51910"/>
    </source>
</evidence>
<dbReference type="SUPFAM" id="SSF54556">
    <property type="entry name" value="Chitinase insertion domain"/>
    <property type="match status" value="1"/>
</dbReference>
<proteinExistence type="inferred from homology"/>
<dbReference type="SUPFAM" id="SSF51445">
    <property type="entry name" value="(Trans)glycosidases"/>
    <property type="match status" value="1"/>
</dbReference>
<dbReference type="Gene3D" id="3.10.50.10">
    <property type="match status" value="1"/>
</dbReference>
<dbReference type="GeneID" id="100214923"/>
<feature type="domain" description="GH18" evidence="5">
    <location>
        <begin position="1"/>
        <end position="285"/>
    </location>
</feature>
<dbReference type="PROSITE" id="PS01095">
    <property type="entry name" value="GH18_1"/>
    <property type="match status" value="1"/>
</dbReference>
<dbReference type="PANTHER" id="PTHR11177:SF317">
    <property type="entry name" value="CHITINASE 12-RELATED"/>
    <property type="match status" value="1"/>
</dbReference>
<evidence type="ECO:0000256" key="2">
    <source>
        <dbReference type="ARBA" id="ARBA00023295"/>
    </source>
</evidence>
<dbReference type="InterPro" id="IPR029070">
    <property type="entry name" value="Chitinase_insertion_sf"/>
</dbReference>
<dbReference type="Pfam" id="PF00704">
    <property type="entry name" value="Glyco_hydro_18"/>
    <property type="match status" value="1"/>
</dbReference>
<dbReference type="InterPro" id="IPR017853">
    <property type="entry name" value="GH"/>
</dbReference>
<gene>
    <name evidence="7" type="primary">LOC100214923</name>
</gene>
<keyword evidence="1 3" id="KW-0378">Hydrolase</keyword>
<dbReference type="SMART" id="SM00636">
    <property type="entry name" value="Glyco_18"/>
    <property type="match status" value="1"/>
</dbReference>
<dbReference type="PANTHER" id="PTHR11177">
    <property type="entry name" value="CHITINASE"/>
    <property type="match status" value="1"/>
</dbReference>
<dbReference type="RefSeq" id="XP_065659038.1">
    <property type="nucleotide sequence ID" value="XM_065802966.1"/>
</dbReference>
<sequence>MVNNQTNRNAFIKSTVDLLRKYNFDGLDLDWEYPSGRGNSPAGDKQMFTILCGELVKAFEENAVSSNKPRLLLTAAVSASYPIIDAGYEVKELGSLLSFINLMAYDLHGSWDNITGHHAAMLGDGGKLPYRNEYTVPYAVDYWIKRGFPANKIALGLATYGRAFFLNDINKSSLASPTINRSWNKAPKGDYTGEEGFFAYYEICNMTLNIVQDNIVDAPYGYINDKWIGFDNQASLRKKVNTQIIAKGLAGAMFWALDLDDFNGNFCGNGRYPLISSVMQALENV</sequence>
<evidence type="ECO:0000256" key="4">
    <source>
        <dbReference type="RuleBase" id="RU004453"/>
    </source>
</evidence>
<name>A0ABM4CBK1_HYDVU</name>
<dbReference type="InterPro" id="IPR001579">
    <property type="entry name" value="Glyco_hydro_18_chit_AS"/>
</dbReference>
<organism evidence="6 7">
    <name type="scientific">Hydra vulgaris</name>
    <name type="common">Hydra</name>
    <name type="synonym">Hydra attenuata</name>
    <dbReference type="NCBI Taxonomy" id="6087"/>
    <lineage>
        <taxon>Eukaryota</taxon>
        <taxon>Metazoa</taxon>
        <taxon>Cnidaria</taxon>
        <taxon>Hydrozoa</taxon>
        <taxon>Hydroidolina</taxon>
        <taxon>Anthoathecata</taxon>
        <taxon>Aplanulata</taxon>
        <taxon>Hydridae</taxon>
        <taxon>Hydra</taxon>
    </lineage>
</organism>
<keyword evidence="2 3" id="KW-0326">Glycosidase</keyword>
<dbReference type="Gene3D" id="3.20.20.80">
    <property type="entry name" value="Glycosidases"/>
    <property type="match status" value="1"/>
</dbReference>
<reference evidence="7" key="1">
    <citation type="submission" date="2025-08" db="UniProtKB">
        <authorList>
            <consortium name="RefSeq"/>
        </authorList>
    </citation>
    <scope>IDENTIFICATION</scope>
</reference>
<keyword evidence="6" id="KW-1185">Reference proteome</keyword>
<evidence type="ECO:0000313" key="7">
    <source>
        <dbReference type="RefSeq" id="XP_065659038.1"/>
    </source>
</evidence>
<comment type="similarity">
    <text evidence="4">Belongs to the glycosyl hydrolase 18 family.</text>
</comment>
<dbReference type="Proteomes" id="UP001652625">
    <property type="component" value="Chromosome 08"/>
</dbReference>
<evidence type="ECO:0000313" key="6">
    <source>
        <dbReference type="Proteomes" id="UP001652625"/>
    </source>
</evidence>